<accession>A0AA85G584</accession>
<keyword evidence="1" id="KW-0472">Membrane</keyword>
<evidence type="ECO:0000313" key="3">
    <source>
        <dbReference type="WBParaSite" id="SRDH1_77620.1"/>
    </source>
</evidence>
<proteinExistence type="predicted"/>
<evidence type="ECO:0000256" key="1">
    <source>
        <dbReference type="SAM" id="Phobius"/>
    </source>
</evidence>
<evidence type="ECO:0000313" key="2">
    <source>
        <dbReference type="Proteomes" id="UP000050792"/>
    </source>
</evidence>
<keyword evidence="1" id="KW-1133">Transmembrane helix</keyword>
<feature type="transmembrane region" description="Helical" evidence="1">
    <location>
        <begin position="61"/>
        <end position="79"/>
    </location>
</feature>
<dbReference type="WBParaSite" id="SRDH1_77620.1">
    <property type="protein sequence ID" value="SRDH1_77620.1"/>
    <property type="gene ID" value="SRDH1_77620"/>
</dbReference>
<evidence type="ECO:0000313" key="4">
    <source>
        <dbReference type="WBParaSite" id="SRDH1_77620.2"/>
    </source>
</evidence>
<reference evidence="3 4" key="2">
    <citation type="submission" date="2023-11" db="UniProtKB">
        <authorList>
            <consortium name="WormBaseParasite"/>
        </authorList>
    </citation>
    <scope>IDENTIFICATION</scope>
</reference>
<dbReference type="Proteomes" id="UP000050792">
    <property type="component" value="Unassembled WGS sequence"/>
</dbReference>
<dbReference type="AlphaFoldDB" id="A0AA85G584"/>
<keyword evidence="1" id="KW-0812">Transmembrane</keyword>
<organism evidence="2 3">
    <name type="scientific">Schistosoma rodhaini</name>
    <dbReference type="NCBI Taxonomy" id="6188"/>
    <lineage>
        <taxon>Eukaryota</taxon>
        <taxon>Metazoa</taxon>
        <taxon>Spiralia</taxon>
        <taxon>Lophotrochozoa</taxon>
        <taxon>Platyhelminthes</taxon>
        <taxon>Trematoda</taxon>
        <taxon>Digenea</taxon>
        <taxon>Strigeidida</taxon>
        <taxon>Schistosomatoidea</taxon>
        <taxon>Schistosomatidae</taxon>
        <taxon>Schistosoma</taxon>
    </lineage>
</organism>
<sequence>MSSKQILIKKSKEIIEASKLKCHEAEISDSLWIEQIQMYIDTCIYIKNTLNNQQLMNDNQFISAYIFIILGGILGNSYTTCKLHSNNQLITLIQDIFNIYLIKFNVKTIRQLLLIKVDPLAKFNTSPSLASEILKVSLLYLAKKCDKSTNGNDDDDEDSALTHYPLIRDTIVWLTIELDYPEISEHEFISILQPFGLRLTEDYRSSIQLAGLNVLYNLGNKARIADWRQSNRAEAVISQLLNHRIACTSNSSEILLHKLYSTLLVLTNLLSNTNSANWYEKITERLLFDLLMETRYKRQLVLLKHLLKLIDILKASFSLFTRQFIKVTSSILLGPRKITRNGKSVTTNESNEYDTVYMVMLQCVNEFVKSCWPLICPTLLLDIIPPLIAFIDLLSWDNKVEIEEDETCSLLKNLFESLIILEPRLLNDVLQPLCETIPHLKLYLPS</sequence>
<dbReference type="WBParaSite" id="SRDH1_77620.2">
    <property type="protein sequence ID" value="SRDH1_77620.2"/>
    <property type="gene ID" value="SRDH1_77620"/>
</dbReference>
<name>A0AA85G584_9TREM</name>
<reference evidence="2" key="1">
    <citation type="submission" date="2022-06" db="EMBL/GenBank/DDBJ databases">
        <authorList>
            <person name="Berger JAMES D."/>
            <person name="Berger JAMES D."/>
        </authorList>
    </citation>
    <scope>NUCLEOTIDE SEQUENCE [LARGE SCALE GENOMIC DNA]</scope>
</reference>
<keyword evidence="2" id="KW-1185">Reference proteome</keyword>
<protein>
    <submittedName>
        <fullName evidence="3 4">Uncharacterized protein</fullName>
    </submittedName>
</protein>